<dbReference type="BioCyc" id="JESP1508404:G14D9-9244-MONOMER"/>
<dbReference type="HOGENOM" id="CLU_083246_0_0_9"/>
<dbReference type="AlphaFoldDB" id="A0A0B5AH40"/>
<dbReference type="EMBL" id="CP009416">
    <property type="protein sequence ID" value="AJD89376.1"/>
    <property type="molecule type" value="Genomic_DNA"/>
</dbReference>
<keyword evidence="2" id="KW-1185">Reference proteome</keyword>
<reference evidence="1 2" key="1">
    <citation type="submission" date="2014-08" db="EMBL/GenBank/DDBJ databases">
        <title>Complete genome of a marine bacteria Jeotgalibacillus malaysiensis.</title>
        <authorList>
            <person name="Yaakop A.S."/>
            <person name="Chan K.-G."/>
            <person name="Goh K.M."/>
        </authorList>
    </citation>
    <scope>NUCLEOTIDE SEQUENCE [LARGE SCALE GENOMIC DNA]</scope>
    <source>
        <strain evidence="1 2">D5</strain>
    </source>
</reference>
<dbReference type="Proteomes" id="UP000031449">
    <property type="component" value="Chromosome"/>
</dbReference>
<dbReference type="STRING" id="1508404.JMA_00590"/>
<organism evidence="1 2">
    <name type="scientific">Jeotgalibacillus malaysiensis</name>
    <dbReference type="NCBI Taxonomy" id="1508404"/>
    <lineage>
        <taxon>Bacteria</taxon>
        <taxon>Bacillati</taxon>
        <taxon>Bacillota</taxon>
        <taxon>Bacilli</taxon>
        <taxon>Bacillales</taxon>
        <taxon>Caryophanaceae</taxon>
        <taxon>Jeotgalibacillus</taxon>
    </lineage>
</organism>
<dbReference type="NCBIfam" id="TIGR02855">
    <property type="entry name" value="spore_yabG"/>
    <property type="match status" value="1"/>
</dbReference>
<dbReference type="KEGG" id="jeo:JMA_00590"/>
<sequence length="286" mass="32121">MPVDWISQFVGRKSYNCDVVFVVAAIEERENGRYAILYGRDIRLVADAPIEDLELLDEERLAKADRQNKEMKENRAKSAAEKERKTDALSFHLPGRVLHLDGDERYLKKCLKIYKEANVPHIGVHCPEKEMADRIQELLIRYQPQILVLTGHDAYLPAQGKKSELNAYRHSPSFVNAVKNARKIAPSLDQLVIFAGACQSHFESLIYAGANIASSPLRVNIHALDPAYAASIISFTSIHSMFTVEDILPHTLADDNGIGAIETRGVLRIGMPYKKEMYAETQNDSS</sequence>
<proteinExistence type="predicted"/>
<evidence type="ECO:0008006" key="3">
    <source>
        <dbReference type="Google" id="ProtNLM"/>
    </source>
</evidence>
<accession>A0A0B5AH40</accession>
<evidence type="ECO:0000313" key="1">
    <source>
        <dbReference type="EMBL" id="AJD89376.1"/>
    </source>
</evidence>
<name>A0A0B5AH40_9BACL</name>
<dbReference type="Pfam" id="PF05582">
    <property type="entry name" value="Peptidase_U57"/>
    <property type="match status" value="1"/>
</dbReference>
<dbReference type="PIRSF" id="PIRSF011575">
    <property type="entry name" value="YabG"/>
    <property type="match status" value="1"/>
</dbReference>
<protein>
    <recommendedName>
        <fullName evidence="3">Sporulation peptidase YabG</fullName>
    </recommendedName>
</protein>
<dbReference type="OrthoDB" id="9785306at2"/>
<dbReference type="InterPro" id="IPR008764">
    <property type="entry name" value="Peptidase_U57"/>
</dbReference>
<evidence type="ECO:0000313" key="2">
    <source>
        <dbReference type="Proteomes" id="UP000031449"/>
    </source>
</evidence>
<gene>
    <name evidence="1" type="ORF">JMA_00590</name>
</gene>